<dbReference type="KEGG" id="psoj:PHYSODRAFT_297225"/>
<accession>G4YX60</accession>
<name>G4YX60_PHYSP</name>
<dbReference type="GeneID" id="20641467"/>
<dbReference type="AlphaFoldDB" id="G4YX60"/>
<dbReference type="PANTHER" id="PTHR46586:SF3">
    <property type="entry name" value="ANKYRIN REPEAT-CONTAINING PROTEIN"/>
    <property type="match status" value="1"/>
</dbReference>
<organism evidence="2 3">
    <name type="scientific">Phytophthora sojae (strain P6497)</name>
    <name type="common">Soybean stem and root rot agent</name>
    <name type="synonym">Phytophthora megasperma f. sp. glycines</name>
    <dbReference type="NCBI Taxonomy" id="1094619"/>
    <lineage>
        <taxon>Eukaryota</taxon>
        <taxon>Sar</taxon>
        <taxon>Stramenopiles</taxon>
        <taxon>Oomycota</taxon>
        <taxon>Peronosporomycetes</taxon>
        <taxon>Peronosporales</taxon>
        <taxon>Peronosporaceae</taxon>
        <taxon>Phytophthora</taxon>
    </lineage>
</organism>
<evidence type="ECO:0000313" key="3">
    <source>
        <dbReference type="Proteomes" id="UP000002640"/>
    </source>
</evidence>
<protein>
    <submittedName>
        <fullName evidence="2">Uncharacterized protein</fullName>
    </submittedName>
</protein>
<dbReference type="InterPro" id="IPR052050">
    <property type="entry name" value="SecEffector_AnkRepeat"/>
</dbReference>
<dbReference type="Proteomes" id="UP000002640">
    <property type="component" value="Unassembled WGS sequence"/>
</dbReference>
<dbReference type="RefSeq" id="XP_009520916.1">
    <property type="nucleotide sequence ID" value="XM_009522621.1"/>
</dbReference>
<dbReference type="Gene3D" id="1.25.40.20">
    <property type="entry name" value="Ankyrin repeat-containing domain"/>
    <property type="match status" value="1"/>
</dbReference>
<gene>
    <name evidence="2" type="ORF">PHYSODRAFT_297225</name>
</gene>
<dbReference type="InParanoid" id="G4YX60"/>
<feature type="compositionally biased region" description="Polar residues" evidence="1">
    <location>
        <begin position="1"/>
        <end position="10"/>
    </location>
</feature>
<proteinExistence type="predicted"/>
<dbReference type="SMR" id="G4YX60"/>
<evidence type="ECO:0000256" key="1">
    <source>
        <dbReference type="SAM" id="MobiDB-lite"/>
    </source>
</evidence>
<dbReference type="PANTHER" id="PTHR46586">
    <property type="entry name" value="ANKYRIN REPEAT-CONTAINING PROTEIN"/>
    <property type="match status" value="1"/>
</dbReference>
<reference evidence="2 3" key="1">
    <citation type="journal article" date="2006" name="Science">
        <title>Phytophthora genome sequences uncover evolutionary origins and mechanisms of pathogenesis.</title>
        <authorList>
            <person name="Tyler B.M."/>
            <person name="Tripathy S."/>
            <person name="Zhang X."/>
            <person name="Dehal P."/>
            <person name="Jiang R.H."/>
            <person name="Aerts A."/>
            <person name="Arredondo F.D."/>
            <person name="Baxter L."/>
            <person name="Bensasson D."/>
            <person name="Beynon J.L."/>
            <person name="Chapman J."/>
            <person name="Damasceno C.M."/>
            <person name="Dorrance A.E."/>
            <person name="Dou D."/>
            <person name="Dickerman A.W."/>
            <person name="Dubchak I.L."/>
            <person name="Garbelotto M."/>
            <person name="Gijzen M."/>
            <person name="Gordon S.G."/>
            <person name="Govers F."/>
            <person name="Grunwald N.J."/>
            <person name="Huang W."/>
            <person name="Ivors K.L."/>
            <person name="Jones R.W."/>
            <person name="Kamoun S."/>
            <person name="Krampis K."/>
            <person name="Lamour K.H."/>
            <person name="Lee M.K."/>
            <person name="McDonald W.H."/>
            <person name="Medina M."/>
            <person name="Meijer H.J."/>
            <person name="Nordberg E.K."/>
            <person name="Maclean D.J."/>
            <person name="Ospina-Giraldo M.D."/>
            <person name="Morris P.F."/>
            <person name="Phuntumart V."/>
            <person name="Putnam N.H."/>
            <person name="Rash S."/>
            <person name="Rose J.K."/>
            <person name="Sakihama Y."/>
            <person name="Salamov A.A."/>
            <person name="Savidor A."/>
            <person name="Scheuring C.F."/>
            <person name="Smith B.M."/>
            <person name="Sobral B.W."/>
            <person name="Terry A."/>
            <person name="Torto-Alalibo T.A."/>
            <person name="Win J."/>
            <person name="Xu Z."/>
            <person name="Zhang H."/>
            <person name="Grigoriev I.V."/>
            <person name="Rokhsar D.S."/>
            <person name="Boore J.L."/>
        </authorList>
    </citation>
    <scope>NUCLEOTIDE SEQUENCE [LARGE SCALE GENOMIC DNA]</scope>
    <source>
        <strain evidence="2 3">P6497</strain>
    </source>
</reference>
<dbReference type="InterPro" id="IPR036770">
    <property type="entry name" value="Ankyrin_rpt-contain_sf"/>
</dbReference>
<evidence type="ECO:0000313" key="2">
    <source>
        <dbReference type="EMBL" id="EGZ25628.1"/>
    </source>
</evidence>
<feature type="region of interest" description="Disordered" evidence="1">
    <location>
        <begin position="1"/>
        <end position="41"/>
    </location>
</feature>
<dbReference type="EMBL" id="JH159152">
    <property type="protein sequence ID" value="EGZ25628.1"/>
    <property type="molecule type" value="Genomic_DNA"/>
</dbReference>
<sequence length="363" mass="40371">MPKRSNSSSGRTHDGTKRRLTSSPQDQQDEQPPPCPYPRLEAAHFPPEILAIPHVLKRIDIFLMTKDEAVMEASKTGDAEWLEDLAEEVDDDIIADAIVEASTHGHVDCVEMLMEDRNEWSPGGSDSHSMAELCSTLHGALLDAAEGGFLDVVKFVVLQAKAQEHRYYDTLFPVLSFWDPVNMVSFLLDKKRASSKSVNSAFVKVRSTDVLKLLLDREYILDESICAVFERETRSLDEHWDYSKEEEGIRIIKLLHTKNCIPAEMISKAFMTAALKGQYVLLALLRGDGRISAGMVGEAFAAAATRKESDLMMSLYDANISADAILVAFSNAAAGGRMKNVKELVKLLSDRDRVPQELSTRLL</sequence>
<keyword evidence="3" id="KW-1185">Reference proteome</keyword>